<dbReference type="RefSeq" id="XP_018281280.1">
    <property type="nucleotide sequence ID" value="XM_018426413.1"/>
</dbReference>
<evidence type="ECO:0008006" key="4">
    <source>
        <dbReference type="Google" id="ProtNLM"/>
    </source>
</evidence>
<keyword evidence="3" id="KW-1185">Reference proteome</keyword>
<name>A0A0J1BA62_9TREE</name>
<dbReference type="GeneID" id="28987016"/>
<feature type="compositionally biased region" description="Basic and acidic residues" evidence="1">
    <location>
        <begin position="49"/>
        <end position="58"/>
    </location>
</feature>
<sequence>MDVALLNAELTTTDDELELTDNEVPRKLRQGSARALSPGPLSRPVRGPPDLERVEHSGRQTGPKGVRDDARAAAAAARQRTADAIKATRAEQERRAIVAPSFREEEARRALEAVRIEEEEDLAALRRRRLAALKRSTVREVDSAGYVAAVERRGWVLVAIYEPDMPRCDALLAALPTVGVPAVRARAARIGFSLLADTARVDRYDSDSEEEGEARADRDVLPTLLAYRDGELRHNWVRVDLEPAYARGLGALLESEGISAPHAEESDEESD</sequence>
<dbReference type="InterPro" id="IPR051499">
    <property type="entry name" value="Phosducin-like_reg"/>
</dbReference>
<dbReference type="PANTHER" id="PTHR46052:SF1">
    <property type="entry name" value="PHOSDUCIN-LIKE PROTEIN"/>
    <property type="match status" value="1"/>
</dbReference>
<dbReference type="SUPFAM" id="SSF52833">
    <property type="entry name" value="Thioredoxin-like"/>
    <property type="match status" value="1"/>
</dbReference>
<evidence type="ECO:0000313" key="3">
    <source>
        <dbReference type="Proteomes" id="UP000053611"/>
    </source>
</evidence>
<dbReference type="Gene3D" id="3.40.30.10">
    <property type="entry name" value="Glutaredoxin"/>
    <property type="match status" value="1"/>
</dbReference>
<dbReference type="STRING" id="879819.A0A0J1BA62"/>
<dbReference type="AlphaFoldDB" id="A0A0J1BA62"/>
<dbReference type="PRINTS" id="PR00677">
    <property type="entry name" value="PHOSDUCIN"/>
</dbReference>
<evidence type="ECO:0000256" key="1">
    <source>
        <dbReference type="SAM" id="MobiDB-lite"/>
    </source>
</evidence>
<organism evidence="2 3">
    <name type="scientific">Cutaneotrichosporon oleaginosum</name>
    <dbReference type="NCBI Taxonomy" id="879819"/>
    <lineage>
        <taxon>Eukaryota</taxon>
        <taxon>Fungi</taxon>
        <taxon>Dikarya</taxon>
        <taxon>Basidiomycota</taxon>
        <taxon>Agaricomycotina</taxon>
        <taxon>Tremellomycetes</taxon>
        <taxon>Trichosporonales</taxon>
        <taxon>Trichosporonaceae</taxon>
        <taxon>Cutaneotrichosporon</taxon>
    </lineage>
</organism>
<feature type="region of interest" description="Disordered" evidence="1">
    <location>
        <begin position="16"/>
        <end position="89"/>
    </location>
</feature>
<feature type="compositionally biased region" description="Basic and acidic residues" evidence="1">
    <location>
        <begin position="80"/>
        <end position="89"/>
    </location>
</feature>
<protein>
    <recommendedName>
        <fullName evidence="4">Phosducin thioredoxin-like domain-containing protein</fullName>
    </recommendedName>
</protein>
<dbReference type="InterPro" id="IPR036249">
    <property type="entry name" value="Thioredoxin-like_sf"/>
</dbReference>
<gene>
    <name evidence="2" type="ORF">CC85DRAFT_326074</name>
</gene>
<dbReference type="InterPro" id="IPR001200">
    <property type="entry name" value="Phosducin"/>
</dbReference>
<dbReference type="OrthoDB" id="70588at2759"/>
<accession>A0A0J1BA62</accession>
<reference evidence="2 3" key="1">
    <citation type="submission" date="2015-03" db="EMBL/GenBank/DDBJ databases">
        <title>Genomics and transcriptomics of the oil-accumulating basidiomycete yeast T. oleaginosus allow insights into substrate utilization and the diverse evolutionary trajectories of mating systems in fungi.</title>
        <authorList>
            <consortium name="DOE Joint Genome Institute"/>
            <person name="Kourist R."/>
            <person name="Kracht O."/>
            <person name="Bracharz F."/>
            <person name="Lipzen A."/>
            <person name="Nolan M."/>
            <person name="Ohm R."/>
            <person name="Grigoriev I."/>
            <person name="Sun S."/>
            <person name="Heitman J."/>
            <person name="Bruck T."/>
            <person name="Nowrousian M."/>
        </authorList>
    </citation>
    <scope>NUCLEOTIDE SEQUENCE [LARGE SCALE GENOMIC DNA]</scope>
    <source>
        <strain evidence="2 3">IBC0246</strain>
    </source>
</reference>
<dbReference type="GO" id="GO:0008277">
    <property type="term" value="P:regulation of G protein-coupled receptor signaling pathway"/>
    <property type="evidence" value="ECO:0007669"/>
    <property type="project" value="InterPro"/>
</dbReference>
<dbReference type="Proteomes" id="UP000053611">
    <property type="component" value="Unassembled WGS sequence"/>
</dbReference>
<proteinExistence type="predicted"/>
<evidence type="ECO:0000313" key="2">
    <source>
        <dbReference type="EMBL" id="KLT44789.1"/>
    </source>
</evidence>
<dbReference type="PANTHER" id="PTHR46052">
    <property type="entry name" value="PHOSDUCIN-LIKE PROTEIN"/>
    <property type="match status" value="1"/>
</dbReference>
<dbReference type="EMBL" id="KQ087184">
    <property type="protein sequence ID" value="KLT44789.1"/>
    <property type="molecule type" value="Genomic_DNA"/>
</dbReference>